<gene>
    <name evidence="1" type="ORF">G6F50_018292</name>
</gene>
<keyword evidence="2" id="KW-1185">Reference proteome</keyword>
<evidence type="ECO:0000313" key="2">
    <source>
        <dbReference type="Proteomes" id="UP000740926"/>
    </source>
</evidence>
<sequence length="78" mass="8464">MPQVAARSSRTSSRIGGIRRITRCRASEREGSKGRAAGRAEGVRSCVMTRYPRLSGWKRAAGACRPRPARQAVSTSSM</sequence>
<dbReference type="AlphaFoldDB" id="A0A9P7BYK5"/>
<name>A0A9P7BYK5_9FUNG</name>
<dbReference type="EMBL" id="JAANIU010016969">
    <property type="protein sequence ID" value="KAG1527680.1"/>
    <property type="molecule type" value="Genomic_DNA"/>
</dbReference>
<proteinExistence type="predicted"/>
<reference evidence="1 2" key="1">
    <citation type="journal article" date="2020" name="Microb. Genom.">
        <title>Genetic diversity of clinical and environmental Mucorales isolates obtained from an investigation of mucormycosis cases among solid organ transplant recipients.</title>
        <authorList>
            <person name="Nguyen M.H."/>
            <person name="Kaul D."/>
            <person name="Muto C."/>
            <person name="Cheng S.J."/>
            <person name="Richter R.A."/>
            <person name="Bruno V.M."/>
            <person name="Liu G."/>
            <person name="Beyhan S."/>
            <person name="Sundermann A.J."/>
            <person name="Mounaud S."/>
            <person name="Pasculle A.W."/>
            <person name="Nierman W.C."/>
            <person name="Driscoll E."/>
            <person name="Cumbie R."/>
            <person name="Clancy C.J."/>
            <person name="Dupont C.L."/>
        </authorList>
    </citation>
    <scope>NUCLEOTIDE SEQUENCE [LARGE SCALE GENOMIC DNA]</scope>
    <source>
        <strain evidence="1 2">GL24</strain>
    </source>
</reference>
<comment type="caution">
    <text evidence="1">The sequence shown here is derived from an EMBL/GenBank/DDBJ whole genome shotgun (WGS) entry which is preliminary data.</text>
</comment>
<protein>
    <submittedName>
        <fullName evidence="1">Uncharacterized protein</fullName>
    </submittedName>
</protein>
<dbReference type="Proteomes" id="UP000740926">
    <property type="component" value="Unassembled WGS sequence"/>
</dbReference>
<evidence type="ECO:0000313" key="1">
    <source>
        <dbReference type="EMBL" id="KAG1527680.1"/>
    </source>
</evidence>
<organism evidence="1 2">
    <name type="scientific">Rhizopus delemar</name>
    <dbReference type="NCBI Taxonomy" id="936053"/>
    <lineage>
        <taxon>Eukaryota</taxon>
        <taxon>Fungi</taxon>
        <taxon>Fungi incertae sedis</taxon>
        <taxon>Mucoromycota</taxon>
        <taxon>Mucoromycotina</taxon>
        <taxon>Mucoromycetes</taxon>
        <taxon>Mucorales</taxon>
        <taxon>Mucorineae</taxon>
        <taxon>Rhizopodaceae</taxon>
        <taxon>Rhizopus</taxon>
    </lineage>
</organism>
<accession>A0A9P7BYK5</accession>